<organism evidence="6 7">
    <name type="scientific">Fimbriiglobus ruber</name>
    <dbReference type="NCBI Taxonomy" id="1908690"/>
    <lineage>
        <taxon>Bacteria</taxon>
        <taxon>Pseudomonadati</taxon>
        <taxon>Planctomycetota</taxon>
        <taxon>Planctomycetia</taxon>
        <taxon>Gemmatales</taxon>
        <taxon>Gemmataceae</taxon>
        <taxon>Fimbriiglobus</taxon>
    </lineage>
</organism>
<dbReference type="Pfam" id="PF07587">
    <property type="entry name" value="PSD1"/>
    <property type="match status" value="1"/>
</dbReference>
<dbReference type="GO" id="GO:0009055">
    <property type="term" value="F:electron transfer activity"/>
    <property type="evidence" value="ECO:0007669"/>
    <property type="project" value="InterPro"/>
</dbReference>
<dbReference type="GO" id="GO:0046872">
    <property type="term" value="F:metal ion binding"/>
    <property type="evidence" value="ECO:0007669"/>
    <property type="project" value="UniProtKB-KW"/>
</dbReference>
<keyword evidence="2 3" id="KW-0408">Iron</keyword>
<comment type="caution">
    <text evidence="6">The sequence shown here is derived from an EMBL/GenBank/DDBJ whole genome shotgun (WGS) entry which is preliminary data.</text>
</comment>
<dbReference type="InterPro" id="IPR022655">
    <property type="entry name" value="DUF1553"/>
</dbReference>
<dbReference type="Pfam" id="PF07635">
    <property type="entry name" value="PSCyt1"/>
    <property type="match status" value="1"/>
</dbReference>
<dbReference type="OrthoDB" id="127107at2"/>
<gene>
    <name evidence="6" type="ORF">FRUB_00455</name>
</gene>
<accession>A0A225E9N5</accession>
<dbReference type="GO" id="GO:0020037">
    <property type="term" value="F:heme binding"/>
    <property type="evidence" value="ECO:0007669"/>
    <property type="project" value="InterPro"/>
</dbReference>
<dbReference type="InterPro" id="IPR009056">
    <property type="entry name" value="Cyt_c-like_dom"/>
</dbReference>
<protein>
    <recommendedName>
        <fullName evidence="5">Cytochrome c domain-containing protein</fullName>
    </recommendedName>
</protein>
<reference evidence="7" key="1">
    <citation type="submission" date="2017-06" db="EMBL/GenBank/DDBJ databases">
        <title>Genome analysis of Fimbriiglobus ruber SP5, the first member of the order Planctomycetales with confirmed chitinolytic capability.</title>
        <authorList>
            <person name="Ravin N.V."/>
            <person name="Rakitin A.L."/>
            <person name="Ivanova A.A."/>
            <person name="Beletsky A.V."/>
            <person name="Kulichevskaya I.S."/>
            <person name="Mardanov A.V."/>
            <person name="Dedysh S.N."/>
        </authorList>
    </citation>
    <scope>NUCLEOTIDE SEQUENCE [LARGE SCALE GENOMIC DNA]</scope>
    <source>
        <strain evidence="7">SP5</strain>
    </source>
</reference>
<evidence type="ECO:0000259" key="5">
    <source>
        <dbReference type="PROSITE" id="PS51007"/>
    </source>
</evidence>
<sequence length="1178" mass="127676">MTRLLVVLALLVIPASARAADTDAAHAAAQLFERKVRPVLVEQCQKCHGQEKQKGGLRVDSRQALLAGGESGPAVVPGDLEKSLLVKAVCWTDKELQMPPAKKLPDAVIADLKGWVKGGAIWPGDEGGTKAATPKGPRVITAEDRNYWAYRAVNPPVVPAGKNPIDFLIESKLAEKNIPKNAPATPRELVRRAYFDLLGLPPTPEEVDAFEKDKSPDAFAKLIDHLLASPRFGERWGRHWLDVARFAQTNGYEFDQEKPYAWRYRDYVIRSFNQDKPYDRFILEQLAGDELPDVTDDSLIATGFYRVGVWDGEPDDARAAEYDNLDDVVVTAGAAFMGTTFGCARCHDHKLDPLLHTDYYRLLAFIRNVRTYNGGPITSDSSAFLPLGDRAAAAERLASTKAKVKPLREQLSKAKDAKERRRLETEIDKTERDGTAGIEWALAVRDGAAKPTNVLLRGNPSTPGEEVKPGFPVVFGGKSPAISTPTDGELSGRRLTLAKWVASAENPLTARVMANRIWQHLFGRGIVKTTADFGKGGTPPTHPELLDWLAANFARNGWSVKHQIRTVMLSQAYQMSSRATDPAATAADPANDRFWRQNLRRLEAEAIRDSVLTVSGTLNPATGGRGFFPRLAGEVLAGGSRPGDGWGKSDGPETDRRSVYAYVKRSVLPPMFEGFDYGNVNSPLTERQVTTVAPQALMLLNDNVMREKAAAFAGRVQKEASTDVAAQIERAHLLALGRKPTPQEATVARGYLDKQTAAYGALADRLTFAPDVPISLHVSYLNRLRPSETLLGPKTGWEYHRGSWSGGYEGILTVDRARTPFALWAGPAFADGTVETKVTVSNAMEVFGVFLRGSVDSDTARGYEIAIDARDHVVTLVRHEKKPVTLARVPFHPRANEPFPLKIAADGPRIRAWFGSGSEPLIDVTDTEPVTAAGRLGVRAWGAAASLDGLSVTTAGKTQIVATTPVRAGAGDGLPAGWTAGGGTWAVGDGAILAEAAPGSKAIWDAGPTVADGVIEADIMLRADNGDAGLLVRASDVRDGHDSLNAYNINIRPNFLRLGRHENNWKSLKEVPYAFQVGRWHHLKVEMTAGRVRIFVDGSSEAAIDYTDETPLPSGKIGLRSMASQFSARNVIATAGKARSVADMRPASLPPTLASAADKALADLCLVILNLNEFVYID</sequence>
<evidence type="ECO:0000313" key="7">
    <source>
        <dbReference type="Proteomes" id="UP000214646"/>
    </source>
</evidence>
<dbReference type="Pfam" id="PF06439">
    <property type="entry name" value="3keto-disac_hyd"/>
    <property type="match status" value="1"/>
</dbReference>
<proteinExistence type="predicted"/>
<evidence type="ECO:0000256" key="2">
    <source>
        <dbReference type="ARBA" id="ARBA00023004"/>
    </source>
</evidence>
<feature type="domain" description="Cytochrome c" evidence="5">
    <location>
        <begin position="23"/>
        <end position="230"/>
    </location>
</feature>
<dbReference type="InterPro" id="IPR010496">
    <property type="entry name" value="AL/BT2_dom"/>
</dbReference>
<dbReference type="AlphaFoldDB" id="A0A225E9N5"/>
<feature type="chain" id="PRO_5013325025" description="Cytochrome c domain-containing protein" evidence="4">
    <location>
        <begin position="20"/>
        <end position="1178"/>
    </location>
</feature>
<keyword evidence="7" id="KW-1185">Reference proteome</keyword>
<evidence type="ECO:0000313" key="6">
    <source>
        <dbReference type="EMBL" id="OWK46756.1"/>
    </source>
</evidence>
<dbReference type="InterPro" id="IPR011444">
    <property type="entry name" value="DUF1549"/>
</dbReference>
<dbReference type="Gene3D" id="2.60.120.560">
    <property type="entry name" value="Exo-inulinase, domain 1"/>
    <property type="match status" value="2"/>
</dbReference>
<dbReference type="EMBL" id="NIDE01000001">
    <property type="protein sequence ID" value="OWK46756.1"/>
    <property type="molecule type" value="Genomic_DNA"/>
</dbReference>
<dbReference type="RefSeq" id="WP_088251948.1">
    <property type="nucleotide sequence ID" value="NZ_NIDE01000001.1"/>
</dbReference>
<keyword evidence="3" id="KW-0349">Heme</keyword>
<evidence type="ECO:0000256" key="3">
    <source>
        <dbReference type="PROSITE-ProRule" id="PRU00433"/>
    </source>
</evidence>
<dbReference type="GO" id="GO:0016787">
    <property type="term" value="F:hydrolase activity"/>
    <property type="evidence" value="ECO:0007669"/>
    <property type="project" value="InterPro"/>
</dbReference>
<dbReference type="InterPro" id="IPR011429">
    <property type="entry name" value="Cyt_c_Planctomycete-type"/>
</dbReference>
<feature type="signal peptide" evidence="4">
    <location>
        <begin position="1"/>
        <end position="19"/>
    </location>
</feature>
<dbReference type="PROSITE" id="PS51007">
    <property type="entry name" value="CYTC"/>
    <property type="match status" value="1"/>
</dbReference>
<evidence type="ECO:0000256" key="1">
    <source>
        <dbReference type="ARBA" id="ARBA00022723"/>
    </source>
</evidence>
<name>A0A225E9N5_9BACT</name>
<dbReference type="PANTHER" id="PTHR35889:SF3">
    <property type="entry name" value="F-BOX DOMAIN-CONTAINING PROTEIN"/>
    <property type="match status" value="1"/>
</dbReference>
<dbReference type="Proteomes" id="UP000214646">
    <property type="component" value="Unassembled WGS sequence"/>
</dbReference>
<evidence type="ECO:0000256" key="4">
    <source>
        <dbReference type="SAM" id="SignalP"/>
    </source>
</evidence>
<dbReference type="SUPFAM" id="SSF49899">
    <property type="entry name" value="Concanavalin A-like lectins/glucanases"/>
    <property type="match status" value="1"/>
</dbReference>
<dbReference type="PANTHER" id="PTHR35889">
    <property type="entry name" value="CYCLOINULO-OLIGOSACCHARIDE FRUCTANOTRANSFERASE-RELATED"/>
    <property type="match status" value="1"/>
</dbReference>
<keyword evidence="1 3" id="KW-0479">Metal-binding</keyword>
<dbReference type="Pfam" id="PF07583">
    <property type="entry name" value="PSCyt2"/>
    <property type="match status" value="1"/>
</dbReference>
<dbReference type="InterPro" id="IPR013320">
    <property type="entry name" value="ConA-like_dom_sf"/>
</dbReference>
<keyword evidence="4" id="KW-0732">Signal</keyword>